<protein>
    <submittedName>
        <fullName evidence="1">Uncharacterized protein</fullName>
    </submittedName>
</protein>
<comment type="caution">
    <text evidence="1">The sequence shown here is derived from an EMBL/GenBank/DDBJ whole genome shotgun (WGS) entry which is preliminary data.</text>
</comment>
<proteinExistence type="predicted"/>
<dbReference type="EMBL" id="JANJYJ010000008">
    <property type="protein sequence ID" value="KAK3193924.1"/>
    <property type="molecule type" value="Genomic_DNA"/>
</dbReference>
<reference evidence="1" key="1">
    <citation type="journal article" date="2023" name="Plant J.">
        <title>Genome sequences and population genomics provide insights into the demographic history, inbreeding, and mutation load of two 'living fossil' tree species of Dipteronia.</title>
        <authorList>
            <person name="Feng Y."/>
            <person name="Comes H.P."/>
            <person name="Chen J."/>
            <person name="Zhu S."/>
            <person name="Lu R."/>
            <person name="Zhang X."/>
            <person name="Li P."/>
            <person name="Qiu J."/>
            <person name="Olsen K.M."/>
            <person name="Qiu Y."/>
        </authorList>
    </citation>
    <scope>NUCLEOTIDE SEQUENCE</scope>
    <source>
        <strain evidence="1">NBL</strain>
    </source>
</reference>
<sequence>MTKFSITNHDIKLLHLEDLLKNNKTANDDFKVTFCLHMLGTVLASAAREYVDASYLTVLADVGNIYGKNWIRWCFDQLVISIEKLQSKSARYIDGCVLFLEVSISEYTPPAAPSDNSDKAKHDNLPDDVLHMVVKEIQQLRTEYADLKYKVDHLYETIIVNKDDEVAHLKEKSTSWMENLTTVTVQNRRILLSPEKNNTAHHRTFIVWNQMCLLQPEDTLLKSPLRTSQ</sequence>
<dbReference type="AlphaFoldDB" id="A0AAE0DY60"/>
<accession>A0AAE0DY60</accession>
<dbReference type="Proteomes" id="UP001281410">
    <property type="component" value="Unassembled WGS sequence"/>
</dbReference>
<keyword evidence="2" id="KW-1185">Reference proteome</keyword>
<gene>
    <name evidence="1" type="ORF">Dsin_025234</name>
</gene>
<evidence type="ECO:0000313" key="2">
    <source>
        <dbReference type="Proteomes" id="UP001281410"/>
    </source>
</evidence>
<evidence type="ECO:0000313" key="1">
    <source>
        <dbReference type="EMBL" id="KAK3193924.1"/>
    </source>
</evidence>
<name>A0AAE0DY60_9ROSI</name>
<organism evidence="1 2">
    <name type="scientific">Dipteronia sinensis</name>
    <dbReference type="NCBI Taxonomy" id="43782"/>
    <lineage>
        <taxon>Eukaryota</taxon>
        <taxon>Viridiplantae</taxon>
        <taxon>Streptophyta</taxon>
        <taxon>Embryophyta</taxon>
        <taxon>Tracheophyta</taxon>
        <taxon>Spermatophyta</taxon>
        <taxon>Magnoliopsida</taxon>
        <taxon>eudicotyledons</taxon>
        <taxon>Gunneridae</taxon>
        <taxon>Pentapetalae</taxon>
        <taxon>rosids</taxon>
        <taxon>malvids</taxon>
        <taxon>Sapindales</taxon>
        <taxon>Sapindaceae</taxon>
        <taxon>Hippocastanoideae</taxon>
        <taxon>Acereae</taxon>
        <taxon>Dipteronia</taxon>
    </lineage>
</organism>